<reference evidence="2 3" key="1">
    <citation type="submission" date="2016-11" db="EMBL/GenBank/DDBJ databases">
        <authorList>
            <person name="Jaros S."/>
            <person name="Januszkiewicz K."/>
            <person name="Wedrychowicz H."/>
        </authorList>
    </citation>
    <scope>NUCLEOTIDE SEQUENCE [LARGE SCALE GENOMIC DNA]</scope>
    <source>
        <strain evidence="2 3">DSM 24787</strain>
    </source>
</reference>
<accession>A0A1N6FQS2</accession>
<name>A0A1N6FQS2_9BACT</name>
<evidence type="ECO:0008006" key="4">
    <source>
        <dbReference type="Google" id="ProtNLM"/>
    </source>
</evidence>
<dbReference type="STRING" id="536979.SAMN04488055_2358"/>
<evidence type="ECO:0000313" key="3">
    <source>
        <dbReference type="Proteomes" id="UP000185003"/>
    </source>
</evidence>
<organism evidence="2 3">
    <name type="scientific">Chitinophaga niabensis</name>
    <dbReference type="NCBI Taxonomy" id="536979"/>
    <lineage>
        <taxon>Bacteria</taxon>
        <taxon>Pseudomonadati</taxon>
        <taxon>Bacteroidota</taxon>
        <taxon>Chitinophagia</taxon>
        <taxon>Chitinophagales</taxon>
        <taxon>Chitinophagaceae</taxon>
        <taxon>Chitinophaga</taxon>
    </lineage>
</organism>
<protein>
    <recommendedName>
        <fullName evidence="4">Outer membrane protein beta-barrel domain-containing protein</fullName>
    </recommendedName>
</protein>
<feature type="signal peptide" evidence="1">
    <location>
        <begin position="1"/>
        <end position="21"/>
    </location>
</feature>
<evidence type="ECO:0000313" key="2">
    <source>
        <dbReference type="EMBL" id="SIN97588.1"/>
    </source>
</evidence>
<dbReference type="AlphaFoldDB" id="A0A1N6FQS2"/>
<evidence type="ECO:0000256" key="1">
    <source>
        <dbReference type="SAM" id="SignalP"/>
    </source>
</evidence>
<gene>
    <name evidence="2" type="ORF">SAMN04488055_2358</name>
</gene>
<dbReference type="EMBL" id="FSRA01000001">
    <property type="protein sequence ID" value="SIN97588.1"/>
    <property type="molecule type" value="Genomic_DNA"/>
</dbReference>
<keyword evidence="3" id="KW-1185">Reference proteome</keyword>
<dbReference type="Proteomes" id="UP000185003">
    <property type="component" value="Unassembled WGS sequence"/>
</dbReference>
<dbReference type="RefSeq" id="WP_074239422.1">
    <property type="nucleotide sequence ID" value="NZ_FSRA01000001.1"/>
</dbReference>
<proteinExistence type="predicted"/>
<feature type="chain" id="PRO_5012048687" description="Outer membrane protein beta-barrel domain-containing protein" evidence="1">
    <location>
        <begin position="22"/>
        <end position="206"/>
    </location>
</feature>
<dbReference type="OrthoDB" id="1122635at2"/>
<sequence length="206" mass="22181">MKTAKLGLVLITMLLAQFSYAQDSKIESLAGGGKGKIRVGGFGAPTIKFTTFDDQLGILMGGYAGVMLNSKLMLGAGAYALVNNIEAARTNASDPTLYWNMWYTGFVPEYTIKSNKLFHTAVSALIGGGGVMKNERYKGFDESENLDYSGFFVAEPQVNFEMNITSYLRIAIGGSYRFVSGSSTQGITDDKLSGPAAHFSIKAGRF</sequence>
<keyword evidence="1" id="KW-0732">Signal</keyword>